<dbReference type="EMBL" id="KZ857417">
    <property type="protein sequence ID" value="RDX47678.1"/>
    <property type="molecule type" value="Genomic_DNA"/>
</dbReference>
<evidence type="ECO:0000313" key="2">
    <source>
        <dbReference type="EMBL" id="RDX47678.1"/>
    </source>
</evidence>
<feature type="domain" description="Heterokaryon incompatibility" evidence="1">
    <location>
        <begin position="55"/>
        <end position="144"/>
    </location>
</feature>
<reference evidence="2 3" key="1">
    <citation type="journal article" date="2018" name="Biotechnol. Biofuels">
        <title>Integrative visual omics of the white-rot fungus Polyporus brumalis exposes the biotechnological potential of its oxidative enzymes for delignifying raw plant biomass.</title>
        <authorList>
            <person name="Miyauchi S."/>
            <person name="Rancon A."/>
            <person name="Drula E."/>
            <person name="Hage H."/>
            <person name="Chaduli D."/>
            <person name="Favel A."/>
            <person name="Grisel S."/>
            <person name="Henrissat B."/>
            <person name="Herpoel-Gimbert I."/>
            <person name="Ruiz-Duenas F.J."/>
            <person name="Chevret D."/>
            <person name="Hainaut M."/>
            <person name="Lin J."/>
            <person name="Wang M."/>
            <person name="Pangilinan J."/>
            <person name="Lipzen A."/>
            <person name="Lesage-Meessen L."/>
            <person name="Navarro D."/>
            <person name="Riley R."/>
            <person name="Grigoriev I.V."/>
            <person name="Zhou S."/>
            <person name="Raouche S."/>
            <person name="Rosso M.N."/>
        </authorList>
    </citation>
    <scope>NUCLEOTIDE SEQUENCE [LARGE SCALE GENOMIC DNA]</scope>
    <source>
        <strain evidence="2 3">BRFM 1820</strain>
    </source>
</reference>
<dbReference type="InterPro" id="IPR010730">
    <property type="entry name" value="HET"/>
</dbReference>
<evidence type="ECO:0000259" key="1">
    <source>
        <dbReference type="Pfam" id="PF06985"/>
    </source>
</evidence>
<dbReference type="Proteomes" id="UP000256964">
    <property type="component" value="Unassembled WGS sequence"/>
</dbReference>
<accession>A0A371D561</accession>
<protein>
    <recommendedName>
        <fullName evidence="1">Heterokaryon incompatibility domain-containing protein</fullName>
    </recommendedName>
</protein>
<dbReference type="OrthoDB" id="3226657at2759"/>
<proteinExistence type="predicted"/>
<dbReference type="PANTHER" id="PTHR33112">
    <property type="entry name" value="DOMAIN PROTEIN, PUTATIVE-RELATED"/>
    <property type="match status" value="1"/>
</dbReference>
<sequence>MSVELLMGGGSFRHSASATPRRIRLVDCQALAERGVLRRATLCIIEFPEIPHLSYTTISYPWRGVTVDSTFTGPRFRVDGAPDADPIRVDILKQACTASLIRGMRYLWVDTLCIIQTSVEDKIWQIKLMYRVYRSCALCIVVPGGLQRLVTLDEETPWIHRSWTLQEAIAPPEVVVLFAWKLGRAGGGSMASGTDAGNVQEVVPGECAIAPLSMILNASAEGFLAVRPASREDAPSLLLTCCIFGAEPLLAPNVVALAMAMDTNLGEPEIRAHAAWQSALMRTSFRPVDMILSIMGVFGVSLDPAAFHMDDRRGAAIALAQEILKRGGRASWLGAACGVPPEKTLSTFPSFPRNTVNGAASIDVKGVAYKVPDLVDTARYSLDHVGLGFIPKGSMDDAGYLTFSTRAIPLQYVAERIDENP</sequence>
<evidence type="ECO:0000313" key="3">
    <source>
        <dbReference type="Proteomes" id="UP000256964"/>
    </source>
</evidence>
<gene>
    <name evidence="2" type="ORF">OH76DRAFT_1384934</name>
</gene>
<feature type="non-terminal residue" evidence="2">
    <location>
        <position position="421"/>
    </location>
</feature>
<dbReference type="Pfam" id="PF06985">
    <property type="entry name" value="HET"/>
    <property type="match status" value="1"/>
</dbReference>
<dbReference type="PANTHER" id="PTHR33112:SF12">
    <property type="entry name" value="HETEROKARYON INCOMPATIBILITY DOMAIN-CONTAINING PROTEIN"/>
    <property type="match status" value="1"/>
</dbReference>
<dbReference type="AlphaFoldDB" id="A0A371D561"/>
<keyword evidence="3" id="KW-1185">Reference proteome</keyword>
<name>A0A371D561_9APHY</name>
<organism evidence="2 3">
    <name type="scientific">Lentinus brumalis</name>
    <dbReference type="NCBI Taxonomy" id="2498619"/>
    <lineage>
        <taxon>Eukaryota</taxon>
        <taxon>Fungi</taxon>
        <taxon>Dikarya</taxon>
        <taxon>Basidiomycota</taxon>
        <taxon>Agaricomycotina</taxon>
        <taxon>Agaricomycetes</taxon>
        <taxon>Polyporales</taxon>
        <taxon>Polyporaceae</taxon>
        <taxon>Lentinus</taxon>
    </lineage>
</organism>
<dbReference type="STRING" id="139420.A0A371D561"/>